<dbReference type="PANTHER" id="PTHR33734">
    <property type="entry name" value="LYSM DOMAIN-CONTAINING GPI-ANCHORED PROTEIN 2"/>
    <property type="match status" value="1"/>
</dbReference>
<accession>A0ABY6Z6B9</accession>
<sequence>MKKYVVKPGDTLYQISKKTGVRIPLLLASNPQIQNPGQLMPGMTMVIPELGKPAKAGTTAAPGTGMQGDKQSTTPYFGFVWPHKVQPGESWHSISQKYGVSFEQLKHVNPEMSPNMQLHLGTVMYIPSSAFQIPAQNPMSGGTQGSMETGMPGGMQGGMPGMMPGGMQQGGMPGMMPGGMQQAGMPGMMPGGMQQAGMPGMMPGGMEQGGMPGMMPGGMQQAGMPGMMPGGMEQGGMPGMMPGGMQGGMPGTMPGGMQGTEPQGAPITEDTYGPHTHHPYRAEYQQYYMPQAPMEVPVGWYVDIEDSSSFLSSWGGWDNAIGDNGPVRSTSEDASETDDDQGWSGAMTVRLDKEE</sequence>
<evidence type="ECO:0000313" key="3">
    <source>
        <dbReference type="EMBL" id="WAH38415.1"/>
    </source>
</evidence>
<dbReference type="CDD" id="cd00118">
    <property type="entry name" value="LysM"/>
    <property type="match status" value="2"/>
</dbReference>
<dbReference type="Proteomes" id="UP001164803">
    <property type="component" value="Chromosome"/>
</dbReference>
<feature type="domain" description="LysM" evidence="2">
    <location>
        <begin position="2"/>
        <end position="47"/>
    </location>
</feature>
<evidence type="ECO:0000313" key="4">
    <source>
        <dbReference type="Proteomes" id="UP001164803"/>
    </source>
</evidence>
<dbReference type="PANTHER" id="PTHR33734:SF22">
    <property type="entry name" value="MEMBRANE-BOUND LYTIC MUREIN TRANSGLYCOSYLASE D"/>
    <property type="match status" value="1"/>
</dbReference>
<gene>
    <name evidence="3" type="ORF">NZD86_08030</name>
</gene>
<dbReference type="Pfam" id="PF01476">
    <property type="entry name" value="LysM"/>
    <property type="match status" value="2"/>
</dbReference>
<reference evidence="3" key="1">
    <citation type="submission" date="2022-08" db="EMBL/GenBank/DDBJ databases">
        <title>Alicyclobacillus dauci DSM2870, complete genome.</title>
        <authorList>
            <person name="Wang Q."/>
            <person name="Cai R."/>
            <person name="Wang Z."/>
        </authorList>
    </citation>
    <scope>NUCLEOTIDE SEQUENCE</scope>
    <source>
        <strain evidence="3">DSM 28700</strain>
    </source>
</reference>
<evidence type="ECO:0000259" key="2">
    <source>
        <dbReference type="PROSITE" id="PS51782"/>
    </source>
</evidence>
<evidence type="ECO:0000256" key="1">
    <source>
        <dbReference type="SAM" id="MobiDB-lite"/>
    </source>
</evidence>
<keyword evidence="4" id="KW-1185">Reference proteome</keyword>
<dbReference type="EMBL" id="CP104064">
    <property type="protein sequence ID" value="WAH38415.1"/>
    <property type="molecule type" value="Genomic_DNA"/>
</dbReference>
<name>A0ABY6Z6B9_9BACL</name>
<dbReference type="InterPro" id="IPR036779">
    <property type="entry name" value="LysM_dom_sf"/>
</dbReference>
<protein>
    <submittedName>
        <fullName evidence="3">LysM peptidoglycan-binding domain-containing protein</fullName>
    </submittedName>
</protein>
<organism evidence="3 4">
    <name type="scientific">Alicyclobacillus dauci</name>
    <dbReference type="NCBI Taxonomy" id="1475485"/>
    <lineage>
        <taxon>Bacteria</taxon>
        <taxon>Bacillati</taxon>
        <taxon>Bacillota</taxon>
        <taxon>Bacilli</taxon>
        <taxon>Bacillales</taxon>
        <taxon>Alicyclobacillaceae</taxon>
        <taxon>Alicyclobacillus</taxon>
    </lineage>
</organism>
<feature type="region of interest" description="Disordered" evidence="1">
    <location>
        <begin position="318"/>
        <end position="355"/>
    </location>
</feature>
<dbReference type="SMART" id="SM00257">
    <property type="entry name" value="LysM"/>
    <property type="match status" value="2"/>
</dbReference>
<dbReference type="InterPro" id="IPR018392">
    <property type="entry name" value="LysM"/>
</dbReference>
<dbReference type="SUPFAM" id="SSF54106">
    <property type="entry name" value="LysM domain"/>
    <property type="match status" value="2"/>
</dbReference>
<feature type="domain" description="LysM" evidence="2">
    <location>
        <begin position="81"/>
        <end position="126"/>
    </location>
</feature>
<dbReference type="Gene3D" id="3.10.350.10">
    <property type="entry name" value="LysM domain"/>
    <property type="match status" value="2"/>
</dbReference>
<dbReference type="PROSITE" id="PS51782">
    <property type="entry name" value="LYSM"/>
    <property type="match status" value="2"/>
</dbReference>
<dbReference type="RefSeq" id="WP_268045985.1">
    <property type="nucleotide sequence ID" value="NZ_CP104064.1"/>
</dbReference>
<proteinExistence type="predicted"/>